<dbReference type="GO" id="GO:0045254">
    <property type="term" value="C:pyruvate dehydrogenase complex"/>
    <property type="evidence" value="ECO:0007669"/>
    <property type="project" value="InterPro"/>
</dbReference>
<protein>
    <recommendedName>
        <fullName evidence="2">Peripheral subunit-binding (PSBD) domain-containing protein</fullName>
    </recommendedName>
</protein>
<dbReference type="PANTHER" id="PTHR23151">
    <property type="entry name" value="DIHYDROLIPOAMIDE ACETYL/SUCCINYL-TRANSFERASE-RELATED"/>
    <property type="match status" value="1"/>
</dbReference>
<dbReference type="EMBL" id="CVMT01000004">
    <property type="protein sequence ID" value="CRG88326.1"/>
    <property type="molecule type" value="Genomic_DNA"/>
</dbReference>
<reference evidence="3 4" key="1">
    <citation type="submission" date="2015-04" db="EMBL/GenBank/DDBJ databases">
        <authorList>
            <person name="Syromyatnikov M.Y."/>
            <person name="Popov V.N."/>
        </authorList>
    </citation>
    <scope>NUCLEOTIDE SEQUENCE [LARGE SCALE GENOMIC DNA]</scope>
    <source>
        <strain evidence="3">WF-38-12</strain>
    </source>
</reference>
<dbReference type="AlphaFoldDB" id="A0A0U1LZK4"/>
<dbReference type="PROSITE" id="PS51826">
    <property type="entry name" value="PSBD"/>
    <property type="match status" value="1"/>
</dbReference>
<dbReference type="OrthoDB" id="202158at2759"/>
<accession>A0A0U1LZK4</accession>
<dbReference type="STRING" id="28573.A0A0U1LZK4"/>
<organism evidence="3 4">
    <name type="scientific">Talaromyces islandicus</name>
    <name type="common">Penicillium islandicum</name>
    <dbReference type="NCBI Taxonomy" id="28573"/>
    <lineage>
        <taxon>Eukaryota</taxon>
        <taxon>Fungi</taxon>
        <taxon>Dikarya</taxon>
        <taxon>Ascomycota</taxon>
        <taxon>Pezizomycotina</taxon>
        <taxon>Eurotiomycetes</taxon>
        <taxon>Eurotiomycetidae</taxon>
        <taxon>Eurotiales</taxon>
        <taxon>Trichocomaceae</taxon>
        <taxon>Talaromyces</taxon>
        <taxon>Talaromyces sect. Islandici</taxon>
    </lineage>
</organism>
<dbReference type="InterPro" id="IPR004167">
    <property type="entry name" value="PSBD"/>
</dbReference>
<evidence type="ECO:0000313" key="3">
    <source>
        <dbReference type="EMBL" id="CRG88326.1"/>
    </source>
</evidence>
<gene>
    <name evidence="3" type="ORF">PISL3812_05355</name>
</gene>
<evidence type="ECO:0000313" key="4">
    <source>
        <dbReference type="Proteomes" id="UP000054383"/>
    </source>
</evidence>
<evidence type="ECO:0000259" key="2">
    <source>
        <dbReference type="PROSITE" id="PS51826"/>
    </source>
</evidence>
<dbReference type="GO" id="GO:0006086">
    <property type="term" value="P:pyruvate decarboxylation to acetyl-CoA"/>
    <property type="evidence" value="ECO:0007669"/>
    <property type="project" value="InterPro"/>
</dbReference>
<feature type="domain" description="Peripheral subunit-binding (PSBD)" evidence="2">
    <location>
        <begin position="42"/>
        <end position="82"/>
    </location>
</feature>
<proteinExistence type="inferred from homology"/>
<dbReference type="PANTHER" id="PTHR23151:SF82">
    <property type="entry name" value="PYRUVATE DEHYDROGENASE COMPLEX PROTEIN X COMPONENT, MITOCHONDRIAL"/>
    <property type="match status" value="1"/>
</dbReference>
<dbReference type="OMA" id="DGIMMKI"/>
<dbReference type="GO" id="GO:0004742">
    <property type="term" value="F:dihydrolipoyllysine-residue acetyltransferase activity"/>
    <property type="evidence" value="ECO:0007669"/>
    <property type="project" value="TreeGrafter"/>
</dbReference>
<dbReference type="SUPFAM" id="SSF47005">
    <property type="entry name" value="Peripheral subunit-binding domain of 2-oxo acid dehydrogenase complex"/>
    <property type="match status" value="1"/>
</dbReference>
<dbReference type="Proteomes" id="UP000054383">
    <property type="component" value="Unassembled WGS sequence"/>
</dbReference>
<comment type="similarity">
    <text evidence="1">Belongs to the 2-oxoacid dehydrogenase family.</text>
</comment>
<dbReference type="Pfam" id="PF02817">
    <property type="entry name" value="E3_binding"/>
    <property type="match status" value="1"/>
</dbReference>
<dbReference type="InterPro" id="IPR045257">
    <property type="entry name" value="E2/Pdx1"/>
</dbReference>
<name>A0A0U1LZK4_TALIS</name>
<sequence length="300" mass="32007">MASSLSFRQVPLGIARRYTSVNRIAIRFQSNAATQTQNPAYPLYPSVTQLLHQKGIPDSEVSKIPATGPKGRLLKGDVLAYLGSIQADYPAEQAARLAKMGHLDLSNIKIAPPPAPPKPAAAPAVEEALPELPSDISVAASISLESVLSTQKRIKETLGVTIPLSTFIARATEMANDDLPRSPLSQPSASELFDELLGAAPVLTGRGSYIPEINAVPIDEFETYKEEEYVEEDIIDILAGNVTSPKRPSAPVAPVESNSPIPAALNVFSLTVPAGEERRAKTFLDRLNTILTANPGSLVL</sequence>
<dbReference type="InterPro" id="IPR036625">
    <property type="entry name" value="E3-bd_dom_sf"/>
</dbReference>
<dbReference type="Gene3D" id="4.10.320.10">
    <property type="entry name" value="E3-binding domain"/>
    <property type="match status" value="1"/>
</dbReference>
<evidence type="ECO:0000256" key="1">
    <source>
        <dbReference type="ARBA" id="ARBA00007317"/>
    </source>
</evidence>
<keyword evidence="4" id="KW-1185">Reference proteome</keyword>